<feature type="compositionally biased region" description="Low complexity" evidence="1">
    <location>
        <begin position="268"/>
        <end position="281"/>
    </location>
</feature>
<name>A0AAD4MFX8_9BILA</name>
<dbReference type="Proteomes" id="UP001201812">
    <property type="component" value="Unassembled WGS sequence"/>
</dbReference>
<accession>A0AAD4MFX8</accession>
<evidence type="ECO:0000259" key="2">
    <source>
        <dbReference type="SMART" id="SM00343"/>
    </source>
</evidence>
<feature type="domain" description="CCHC-type" evidence="2">
    <location>
        <begin position="363"/>
        <end position="379"/>
    </location>
</feature>
<dbReference type="PANTHER" id="PTHR47331:SF5">
    <property type="entry name" value="RIBONUCLEASE H"/>
    <property type="match status" value="1"/>
</dbReference>
<dbReference type="GO" id="GO:0008270">
    <property type="term" value="F:zinc ion binding"/>
    <property type="evidence" value="ECO:0007669"/>
    <property type="project" value="InterPro"/>
</dbReference>
<dbReference type="InterPro" id="IPR001878">
    <property type="entry name" value="Znf_CCHC"/>
</dbReference>
<dbReference type="InterPro" id="IPR005312">
    <property type="entry name" value="DUF1759"/>
</dbReference>
<dbReference type="GO" id="GO:0003676">
    <property type="term" value="F:nucleic acid binding"/>
    <property type="evidence" value="ECO:0007669"/>
    <property type="project" value="InterPro"/>
</dbReference>
<sequence>MTAPYAAAITEYVNKSNEWLATKMSTDIPNGMTDISSLQDLRRLVIKNINRTSFLAEQIEDNQKMWRSTQNIFSITERTEDVKTQQTFVTDSQYPKTLSELKLYCQSLKDFRKKLDILMNECLKGKALRSVSHLAEDGENYQAVISKLEAEFGNTLAIKESLFHSLQRLSPTTGKREDLRRFIDELEHICTRLERTGESVESLSIQTTILTKLPRFIQDSLLKSRRNLPTGNAWTTLKMRQSLKDILTDQDDLSRIVEMSRNLKTDDSPSSSNASNNFQNSKTYHSNKSRSQSGEHQQFPPTMSFVASKQEPSQNQTRSHSNNYVRSPRPKLPCLLCLSPEHYGDQCKVDIDTRRKNLREAGRCFRCIKTAHSAAQCSAPVPCKHCSRDGHHPYLCFKNPSIPNSQKFKPYKNIPNSNDTPLGQPNCFPFNSQYNPSLQSHQPETSNKQKHVHFPDSSQLPTFTNNLSHVPTGLTTFNIPDSRLAVLKCSNIAVFNVHNPNAKFSALLMLDDGSTNSFINKNFALRNGSVFGASKDLKLNTLGQQTNLPAFETSICFDLRSFGPCQFPMLAIDKISEAVPFISVPTNLSNNYDFGCVYTASEPDILIGNDYYYDINPIPMRKLPNGYILLDSEIGVLVGGNGIPSNYNMISQPDSHNFTSFVMNSILQQKIVLNASHLPENSHHMTSNVPDPKGVESLYDLETIGISSSESEMEENVVERIRSSITHDDSGIMFKYHSQILEMLDTGIIEEALPTTGPVHYLPHRHVTRADKPEKLRIVYDGSARPNKNSPRINEFLPKGPNLLTDLSDPRAVFKKQNFHLTQRYRYSFQRIPLWRLSSRLRLIFMRYTVARFQHYANSDVPFGLPAENV</sequence>
<feature type="region of interest" description="Disordered" evidence="1">
    <location>
        <begin position="306"/>
        <end position="325"/>
    </location>
</feature>
<dbReference type="AlphaFoldDB" id="A0AAD4MFX8"/>
<dbReference type="Pfam" id="PF03564">
    <property type="entry name" value="DUF1759"/>
    <property type="match status" value="1"/>
</dbReference>
<keyword evidence="4" id="KW-1185">Reference proteome</keyword>
<evidence type="ECO:0000313" key="3">
    <source>
        <dbReference type="EMBL" id="KAI1692527.1"/>
    </source>
</evidence>
<evidence type="ECO:0000313" key="4">
    <source>
        <dbReference type="Proteomes" id="UP001201812"/>
    </source>
</evidence>
<reference evidence="3" key="1">
    <citation type="submission" date="2022-01" db="EMBL/GenBank/DDBJ databases">
        <title>Genome Sequence Resource for Two Populations of Ditylenchus destructor, the Migratory Endoparasitic Phytonematode.</title>
        <authorList>
            <person name="Zhang H."/>
            <person name="Lin R."/>
            <person name="Xie B."/>
        </authorList>
    </citation>
    <scope>NUCLEOTIDE SEQUENCE</scope>
    <source>
        <strain evidence="3">BazhouSP</strain>
    </source>
</reference>
<dbReference type="PANTHER" id="PTHR47331">
    <property type="entry name" value="PHD-TYPE DOMAIN-CONTAINING PROTEIN"/>
    <property type="match status" value="1"/>
</dbReference>
<feature type="compositionally biased region" description="Polar residues" evidence="1">
    <location>
        <begin position="282"/>
        <end position="299"/>
    </location>
</feature>
<protein>
    <submittedName>
        <fullName evidence="3">Zinc knuckle family protein</fullName>
    </submittedName>
</protein>
<dbReference type="EMBL" id="JAKKPZ010000751">
    <property type="protein sequence ID" value="KAI1692527.1"/>
    <property type="molecule type" value="Genomic_DNA"/>
</dbReference>
<comment type="caution">
    <text evidence="3">The sequence shown here is derived from an EMBL/GenBank/DDBJ whole genome shotgun (WGS) entry which is preliminary data.</text>
</comment>
<feature type="region of interest" description="Disordered" evidence="1">
    <location>
        <begin position="261"/>
        <end position="299"/>
    </location>
</feature>
<gene>
    <name evidence="3" type="ORF">DdX_21212</name>
</gene>
<evidence type="ECO:0000256" key="1">
    <source>
        <dbReference type="SAM" id="MobiDB-lite"/>
    </source>
</evidence>
<feature type="domain" description="CCHC-type" evidence="2">
    <location>
        <begin position="333"/>
        <end position="349"/>
    </location>
</feature>
<proteinExistence type="predicted"/>
<organism evidence="3 4">
    <name type="scientific">Ditylenchus destructor</name>
    <dbReference type="NCBI Taxonomy" id="166010"/>
    <lineage>
        <taxon>Eukaryota</taxon>
        <taxon>Metazoa</taxon>
        <taxon>Ecdysozoa</taxon>
        <taxon>Nematoda</taxon>
        <taxon>Chromadorea</taxon>
        <taxon>Rhabditida</taxon>
        <taxon>Tylenchina</taxon>
        <taxon>Tylenchomorpha</taxon>
        <taxon>Sphaerularioidea</taxon>
        <taxon>Anguinidae</taxon>
        <taxon>Anguininae</taxon>
        <taxon>Ditylenchus</taxon>
    </lineage>
</organism>
<dbReference type="SMART" id="SM00343">
    <property type="entry name" value="ZnF_C2HC"/>
    <property type="match status" value="2"/>
</dbReference>